<keyword evidence="8" id="KW-0472">Membrane</keyword>
<dbReference type="AlphaFoldDB" id="D1PN40"/>
<dbReference type="GO" id="GO:0004721">
    <property type="term" value="F:phosphoprotein phosphatase activity"/>
    <property type="evidence" value="ECO:0007669"/>
    <property type="project" value="TreeGrafter"/>
</dbReference>
<feature type="domain" description="Histidine kinase" evidence="9">
    <location>
        <begin position="210"/>
        <end position="425"/>
    </location>
</feature>
<dbReference type="InterPro" id="IPR050351">
    <property type="entry name" value="BphY/WalK/GraS-like"/>
</dbReference>
<keyword evidence="8" id="KW-1133">Transmembrane helix</keyword>
<dbReference type="PROSITE" id="PS51257">
    <property type="entry name" value="PROKAR_LIPOPROTEIN"/>
    <property type="match status" value="1"/>
</dbReference>
<feature type="transmembrane region" description="Helical" evidence="8">
    <location>
        <begin position="168"/>
        <end position="190"/>
    </location>
</feature>
<name>D1PN40_9FIRM</name>
<evidence type="ECO:0000256" key="3">
    <source>
        <dbReference type="ARBA" id="ARBA00012438"/>
    </source>
</evidence>
<dbReference type="GO" id="GO:0000155">
    <property type="term" value="F:phosphorelay sensor kinase activity"/>
    <property type="evidence" value="ECO:0007669"/>
    <property type="project" value="InterPro"/>
</dbReference>
<evidence type="ECO:0000256" key="4">
    <source>
        <dbReference type="ARBA" id="ARBA00022553"/>
    </source>
</evidence>
<gene>
    <name evidence="10" type="ORF">SUBVAR_05755</name>
</gene>
<dbReference type="Pfam" id="PF02518">
    <property type="entry name" value="HATPase_c"/>
    <property type="match status" value="1"/>
</dbReference>
<organism evidence="10 11">
    <name type="scientific">Subdoligranulum variabile DSM 15176</name>
    <dbReference type="NCBI Taxonomy" id="411471"/>
    <lineage>
        <taxon>Bacteria</taxon>
        <taxon>Bacillati</taxon>
        <taxon>Bacillota</taxon>
        <taxon>Clostridia</taxon>
        <taxon>Eubacteriales</taxon>
        <taxon>Oscillospiraceae</taxon>
        <taxon>Subdoligranulum</taxon>
    </lineage>
</organism>
<keyword evidence="4" id="KW-0597">Phosphoprotein</keyword>
<protein>
    <recommendedName>
        <fullName evidence="3">histidine kinase</fullName>
        <ecNumber evidence="3">2.7.13.3</ecNumber>
    </recommendedName>
</protein>
<dbReference type="InterPro" id="IPR036890">
    <property type="entry name" value="HATPase_C_sf"/>
</dbReference>
<dbReference type="GO" id="GO:0005886">
    <property type="term" value="C:plasma membrane"/>
    <property type="evidence" value="ECO:0007669"/>
    <property type="project" value="TreeGrafter"/>
</dbReference>
<accession>D1PN40</accession>
<proteinExistence type="predicted"/>
<dbReference type="GO" id="GO:0016036">
    <property type="term" value="P:cellular response to phosphate starvation"/>
    <property type="evidence" value="ECO:0007669"/>
    <property type="project" value="TreeGrafter"/>
</dbReference>
<dbReference type="PANTHER" id="PTHR45453">
    <property type="entry name" value="PHOSPHATE REGULON SENSOR PROTEIN PHOR"/>
    <property type="match status" value="1"/>
</dbReference>
<dbReference type="CDD" id="cd00075">
    <property type="entry name" value="HATPase"/>
    <property type="match status" value="1"/>
</dbReference>
<evidence type="ECO:0000313" key="10">
    <source>
        <dbReference type="EMBL" id="EFB75975.1"/>
    </source>
</evidence>
<dbReference type="InterPro" id="IPR005467">
    <property type="entry name" value="His_kinase_dom"/>
</dbReference>
<keyword evidence="8" id="KW-0812">Transmembrane</keyword>
<dbReference type="PRINTS" id="PR00344">
    <property type="entry name" value="BCTRLSENSOR"/>
</dbReference>
<keyword evidence="5" id="KW-0808">Transferase</keyword>
<sequence length="425" mass="47969">MIKKLWLKLVLLYTGITGLILALCLGITFFFSCNRYEASLDAQICDQLESYQIKLLSSRQVDQSTLQELEENLDGNIYVFENGTPLFRFEPTGGLTPDVLENIFRSEHSLSADELSQASNGWTSKKDERNTALGRFHVFYFRHEDKTQIEILALQSQSVRLPFIQHQAVFYGVLLLLGCIILAVINSWLIRSLLRPVENSVRQQKEFVAAAGHELKTPLASIRAGLEVLQKHIPSSPEISGVFYATQSEALRMSHLVQDLLLLANSDRQERKLVLTAIEPDTFCLQLYEKYQIYAKQQRHPLRLKIEEASYPEIMANEEALTQIGSIFITNAIAHTKEDTTIEICCNLLKNNVVEIGVHDYGQGIAEKDLPRIFERFYRADPSRTTNGHYGLGLSVAKSLAEQQSLHIGARNTPGGGAMFYICTQ</sequence>
<comment type="catalytic activity">
    <reaction evidence="1">
        <text>ATP + protein L-histidine = ADP + protein N-phospho-L-histidine.</text>
        <dbReference type="EC" id="2.7.13.3"/>
    </reaction>
</comment>
<dbReference type="InterPro" id="IPR036097">
    <property type="entry name" value="HisK_dim/P_sf"/>
</dbReference>
<dbReference type="STRING" id="411471.SUBVAR_05755"/>
<evidence type="ECO:0000256" key="5">
    <source>
        <dbReference type="ARBA" id="ARBA00022679"/>
    </source>
</evidence>
<evidence type="ECO:0000256" key="1">
    <source>
        <dbReference type="ARBA" id="ARBA00000085"/>
    </source>
</evidence>
<reference evidence="10" key="1">
    <citation type="submission" date="2009-12" db="EMBL/GenBank/DDBJ databases">
        <authorList>
            <person name="Weinstock G."/>
            <person name="Sodergren E."/>
            <person name="Clifton S."/>
            <person name="Fulton L."/>
            <person name="Fulton B."/>
            <person name="Courtney L."/>
            <person name="Fronick C."/>
            <person name="Harrison M."/>
            <person name="Strong C."/>
            <person name="Farmer C."/>
            <person name="Delahaunty K."/>
            <person name="Markovic C."/>
            <person name="Hall O."/>
            <person name="Minx P."/>
            <person name="Tomlinson C."/>
            <person name="Mitreva M."/>
            <person name="Nelson J."/>
            <person name="Hou S."/>
            <person name="Wollam A."/>
            <person name="Pepin K.H."/>
            <person name="Johnson M."/>
            <person name="Bhonagiri V."/>
            <person name="Nash W.E."/>
            <person name="Warren W."/>
            <person name="Chinwalla A."/>
            <person name="Mardis E.R."/>
            <person name="Wilson R.K."/>
        </authorList>
    </citation>
    <scope>NUCLEOTIDE SEQUENCE [LARGE SCALE GENOMIC DNA]</scope>
    <source>
        <strain evidence="10">DSM 15176</strain>
    </source>
</reference>
<dbReference type="SUPFAM" id="SSF47384">
    <property type="entry name" value="Homodimeric domain of signal transducing histidine kinase"/>
    <property type="match status" value="1"/>
</dbReference>
<dbReference type="EMBL" id="ACBY02000023">
    <property type="protein sequence ID" value="EFB75975.1"/>
    <property type="molecule type" value="Genomic_DNA"/>
</dbReference>
<evidence type="ECO:0000256" key="7">
    <source>
        <dbReference type="ARBA" id="ARBA00023012"/>
    </source>
</evidence>
<keyword evidence="6 10" id="KW-0418">Kinase</keyword>
<comment type="subcellular location">
    <subcellularLocation>
        <location evidence="2">Membrane</location>
    </subcellularLocation>
</comment>
<evidence type="ECO:0000256" key="2">
    <source>
        <dbReference type="ARBA" id="ARBA00004370"/>
    </source>
</evidence>
<dbReference type="Gene3D" id="3.30.565.10">
    <property type="entry name" value="Histidine kinase-like ATPase, C-terminal domain"/>
    <property type="match status" value="1"/>
</dbReference>
<dbReference type="InterPro" id="IPR003594">
    <property type="entry name" value="HATPase_dom"/>
</dbReference>
<dbReference type="SUPFAM" id="SSF55874">
    <property type="entry name" value="ATPase domain of HSP90 chaperone/DNA topoisomerase II/histidine kinase"/>
    <property type="match status" value="1"/>
</dbReference>
<keyword evidence="11" id="KW-1185">Reference proteome</keyword>
<dbReference type="eggNOG" id="COG2205">
    <property type="taxonomic scope" value="Bacteria"/>
</dbReference>
<feature type="transmembrane region" description="Helical" evidence="8">
    <location>
        <begin position="6"/>
        <end position="31"/>
    </location>
</feature>
<dbReference type="HOGENOM" id="CLU_000445_89_6_9"/>
<comment type="caution">
    <text evidence="10">The sequence shown here is derived from an EMBL/GenBank/DDBJ whole genome shotgun (WGS) entry which is preliminary data.</text>
</comment>
<dbReference type="EC" id="2.7.13.3" evidence="3"/>
<dbReference type="Gene3D" id="1.10.287.130">
    <property type="match status" value="1"/>
</dbReference>
<dbReference type="SMART" id="SM00388">
    <property type="entry name" value="HisKA"/>
    <property type="match status" value="1"/>
</dbReference>
<dbReference type="InterPro" id="IPR004358">
    <property type="entry name" value="Sig_transdc_His_kin-like_C"/>
</dbReference>
<dbReference type="Pfam" id="PF00512">
    <property type="entry name" value="HisKA"/>
    <property type="match status" value="1"/>
</dbReference>
<dbReference type="InterPro" id="IPR003661">
    <property type="entry name" value="HisK_dim/P_dom"/>
</dbReference>
<dbReference type="CDD" id="cd00082">
    <property type="entry name" value="HisKA"/>
    <property type="match status" value="1"/>
</dbReference>
<evidence type="ECO:0000256" key="8">
    <source>
        <dbReference type="SAM" id="Phobius"/>
    </source>
</evidence>
<evidence type="ECO:0000256" key="6">
    <source>
        <dbReference type="ARBA" id="ARBA00022777"/>
    </source>
</evidence>
<evidence type="ECO:0000259" key="9">
    <source>
        <dbReference type="PROSITE" id="PS50109"/>
    </source>
</evidence>
<keyword evidence="7" id="KW-0902">Two-component regulatory system</keyword>
<dbReference type="SMART" id="SM00387">
    <property type="entry name" value="HATPase_c"/>
    <property type="match status" value="1"/>
</dbReference>
<dbReference type="Proteomes" id="UP000003438">
    <property type="component" value="Unassembled WGS sequence"/>
</dbReference>
<dbReference type="PROSITE" id="PS50109">
    <property type="entry name" value="HIS_KIN"/>
    <property type="match status" value="1"/>
</dbReference>
<evidence type="ECO:0000313" key="11">
    <source>
        <dbReference type="Proteomes" id="UP000003438"/>
    </source>
</evidence>
<dbReference type="PANTHER" id="PTHR45453:SF1">
    <property type="entry name" value="PHOSPHATE REGULON SENSOR PROTEIN PHOR"/>
    <property type="match status" value="1"/>
</dbReference>
<dbReference type="RefSeq" id="WP_007047135.1">
    <property type="nucleotide sequence ID" value="NZ_GG704769.1"/>
</dbReference>
<dbReference type="OrthoDB" id="9813151at2"/>